<dbReference type="NCBIfam" id="TIGR03592">
    <property type="entry name" value="yidC_oxa1_cterm"/>
    <property type="match status" value="1"/>
</dbReference>
<dbReference type="GO" id="GO:0015031">
    <property type="term" value="P:protein transport"/>
    <property type="evidence" value="ECO:0007669"/>
    <property type="project" value="UniProtKB-KW"/>
</dbReference>
<protein>
    <recommendedName>
        <fullName evidence="11">Membrane insertase YidC/Oxa/ALB C-terminal domain-containing protein</fullName>
    </recommendedName>
</protein>
<proteinExistence type="inferred from homology"/>
<dbReference type="PANTHER" id="PTHR12428:SF65">
    <property type="entry name" value="CYTOCHROME C OXIDASE ASSEMBLY PROTEIN COX18, MITOCHONDRIAL"/>
    <property type="match status" value="1"/>
</dbReference>
<dbReference type="AlphaFoldDB" id="A0A1F8FUN5"/>
<dbReference type="GO" id="GO:0051205">
    <property type="term" value="P:protein insertion into membrane"/>
    <property type="evidence" value="ECO:0007669"/>
    <property type="project" value="TreeGrafter"/>
</dbReference>
<reference evidence="12 13" key="1">
    <citation type="journal article" date="2016" name="Nat. Commun.">
        <title>Thousands of microbial genomes shed light on interconnected biogeochemical processes in an aquifer system.</title>
        <authorList>
            <person name="Anantharaman K."/>
            <person name="Brown C.T."/>
            <person name="Hug L.A."/>
            <person name="Sharon I."/>
            <person name="Castelle C.J."/>
            <person name="Probst A.J."/>
            <person name="Thomas B.C."/>
            <person name="Singh A."/>
            <person name="Wilkins M.J."/>
            <person name="Karaoz U."/>
            <person name="Brodie E.L."/>
            <person name="Williams K.H."/>
            <person name="Hubbard S.S."/>
            <person name="Banfield J.F."/>
        </authorList>
    </citation>
    <scope>NUCLEOTIDE SEQUENCE [LARGE SCALE GENOMIC DNA]</scope>
</reference>
<keyword evidence="7 10" id="KW-0472">Membrane</keyword>
<organism evidence="12 13">
    <name type="scientific">Candidatus Yanofskybacteria bacterium RIFCSPHIGHO2_02_FULL_50_12</name>
    <dbReference type="NCBI Taxonomy" id="1802685"/>
    <lineage>
        <taxon>Bacteria</taxon>
        <taxon>Candidatus Yanofskyibacteriota</taxon>
    </lineage>
</organism>
<comment type="subcellular location">
    <subcellularLocation>
        <location evidence="1">Cell membrane</location>
        <topology evidence="1">Multi-pass membrane protein</topology>
    </subcellularLocation>
    <subcellularLocation>
        <location evidence="9">Membrane</location>
        <topology evidence="9">Multi-pass membrane protein</topology>
    </subcellularLocation>
</comment>
<dbReference type="GO" id="GO:0005886">
    <property type="term" value="C:plasma membrane"/>
    <property type="evidence" value="ECO:0007669"/>
    <property type="project" value="UniProtKB-SubCell"/>
</dbReference>
<feature type="domain" description="Membrane insertase YidC/Oxa/ALB C-terminal" evidence="11">
    <location>
        <begin position="29"/>
        <end position="228"/>
    </location>
</feature>
<comment type="caution">
    <text evidence="12">The sequence shown here is derived from an EMBL/GenBank/DDBJ whole genome shotgun (WGS) entry which is preliminary data.</text>
</comment>
<evidence type="ECO:0000256" key="1">
    <source>
        <dbReference type="ARBA" id="ARBA00004651"/>
    </source>
</evidence>
<dbReference type="InterPro" id="IPR047196">
    <property type="entry name" value="YidC_ALB_C"/>
</dbReference>
<keyword evidence="8" id="KW-0143">Chaperone</keyword>
<evidence type="ECO:0000259" key="11">
    <source>
        <dbReference type="Pfam" id="PF02096"/>
    </source>
</evidence>
<keyword evidence="2" id="KW-0813">Transport</keyword>
<dbReference type="CDD" id="cd20070">
    <property type="entry name" value="5TM_YidC_Alb3"/>
    <property type="match status" value="1"/>
</dbReference>
<evidence type="ECO:0000256" key="4">
    <source>
        <dbReference type="ARBA" id="ARBA00022692"/>
    </source>
</evidence>
<dbReference type="STRING" id="1802685.A3C88_00630"/>
<evidence type="ECO:0000256" key="5">
    <source>
        <dbReference type="ARBA" id="ARBA00022927"/>
    </source>
</evidence>
<gene>
    <name evidence="12" type="ORF">A3C88_00630</name>
</gene>
<evidence type="ECO:0000256" key="8">
    <source>
        <dbReference type="ARBA" id="ARBA00023186"/>
    </source>
</evidence>
<evidence type="ECO:0000313" key="12">
    <source>
        <dbReference type="EMBL" id="OGN16278.1"/>
    </source>
</evidence>
<sequence length="230" mass="25587">MELRKQIFYIPLFNLLILLFDVIPGHDLGVAIIVLTILIRLVFFPLSIKAQRSQRAINLLAPKIKEIKEKFQKDQAAQGAAIMALYKEHGVNPVAGCLPLLIQLPILIALYQVFIAGLNVESLSLLYPFIPNPGTINPFFLGVIGITNPNRWIAVLAAAMQFVQSRQSLAYMNAAGSPDPRAAMLNKQMMYLLPAFIIVIGWNLPAGLLLYWVTTTAASLVEQWYLKKTS</sequence>
<evidence type="ECO:0000256" key="3">
    <source>
        <dbReference type="ARBA" id="ARBA00022475"/>
    </source>
</evidence>
<dbReference type="Pfam" id="PF02096">
    <property type="entry name" value="60KD_IMP"/>
    <property type="match status" value="1"/>
</dbReference>
<name>A0A1F8FUN5_9BACT</name>
<accession>A0A1F8FUN5</accession>
<evidence type="ECO:0000256" key="2">
    <source>
        <dbReference type="ARBA" id="ARBA00022448"/>
    </source>
</evidence>
<evidence type="ECO:0000256" key="6">
    <source>
        <dbReference type="ARBA" id="ARBA00022989"/>
    </source>
</evidence>
<feature type="transmembrane region" description="Helical" evidence="10">
    <location>
        <begin position="97"/>
        <end position="119"/>
    </location>
</feature>
<keyword evidence="6 10" id="KW-1133">Transmembrane helix</keyword>
<evidence type="ECO:0000313" key="13">
    <source>
        <dbReference type="Proteomes" id="UP000178117"/>
    </source>
</evidence>
<dbReference type="InterPro" id="IPR001708">
    <property type="entry name" value="YidC/ALB3/OXA1/COX18"/>
</dbReference>
<keyword evidence="5" id="KW-0653">Protein transport</keyword>
<evidence type="ECO:0000256" key="9">
    <source>
        <dbReference type="RuleBase" id="RU003945"/>
    </source>
</evidence>
<comment type="similarity">
    <text evidence="9">Belongs to the OXA1/ALB3/YidC family.</text>
</comment>
<feature type="transmembrane region" description="Helical" evidence="10">
    <location>
        <begin position="7"/>
        <end position="23"/>
    </location>
</feature>
<evidence type="ECO:0000256" key="7">
    <source>
        <dbReference type="ARBA" id="ARBA00023136"/>
    </source>
</evidence>
<dbReference type="PANTHER" id="PTHR12428">
    <property type="entry name" value="OXA1"/>
    <property type="match status" value="1"/>
</dbReference>
<dbReference type="EMBL" id="MGJZ01000034">
    <property type="protein sequence ID" value="OGN16278.1"/>
    <property type="molecule type" value="Genomic_DNA"/>
</dbReference>
<evidence type="ECO:0000256" key="10">
    <source>
        <dbReference type="SAM" id="Phobius"/>
    </source>
</evidence>
<keyword evidence="4 9" id="KW-0812">Transmembrane</keyword>
<feature type="transmembrane region" description="Helical" evidence="10">
    <location>
        <begin position="191"/>
        <end position="213"/>
    </location>
</feature>
<dbReference type="GO" id="GO:0032977">
    <property type="term" value="F:membrane insertase activity"/>
    <property type="evidence" value="ECO:0007669"/>
    <property type="project" value="InterPro"/>
</dbReference>
<feature type="transmembrane region" description="Helical" evidence="10">
    <location>
        <begin position="29"/>
        <end position="48"/>
    </location>
</feature>
<dbReference type="InterPro" id="IPR028055">
    <property type="entry name" value="YidC/Oxa/ALB_C"/>
</dbReference>
<dbReference type="Proteomes" id="UP000178117">
    <property type="component" value="Unassembled WGS sequence"/>
</dbReference>
<keyword evidence="3" id="KW-1003">Cell membrane</keyword>